<feature type="chain" id="PRO_5015434766" description="DUF1684 domain-containing protein" evidence="1">
    <location>
        <begin position="19"/>
        <end position="199"/>
    </location>
</feature>
<dbReference type="PANTHER" id="PTHR41913">
    <property type="entry name" value="DUF1684 DOMAIN-CONTAINING PROTEIN"/>
    <property type="match status" value="1"/>
</dbReference>
<dbReference type="Pfam" id="PF07920">
    <property type="entry name" value="DUF1684"/>
    <property type="match status" value="1"/>
</dbReference>
<proteinExistence type="predicted"/>
<reference evidence="2 3" key="1">
    <citation type="submission" date="2018-05" db="EMBL/GenBank/DDBJ databases">
        <title>Genome sequencing of Flavobacterium sp. HYN0049.</title>
        <authorList>
            <person name="Yi H."/>
            <person name="Baek C."/>
        </authorList>
    </citation>
    <scope>NUCLEOTIDE SEQUENCE [LARGE SCALE GENOMIC DNA]</scope>
    <source>
        <strain evidence="2 3">HYN0049</strain>
    </source>
</reference>
<dbReference type="PROSITE" id="PS51257">
    <property type="entry name" value="PROKAR_LIPOPROTEIN"/>
    <property type="match status" value="1"/>
</dbReference>
<accession>A0A2S1SLJ8</accession>
<protein>
    <recommendedName>
        <fullName evidence="4">DUF1684 domain-containing protein</fullName>
    </recommendedName>
</protein>
<gene>
    <name evidence="2" type="ORF">HYN49_10845</name>
</gene>
<evidence type="ECO:0000313" key="2">
    <source>
        <dbReference type="EMBL" id="AWI27269.1"/>
    </source>
</evidence>
<dbReference type="RefSeq" id="WP_108905036.1">
    <property type="nucleotide sequence ID" value="NZ_CP029187.1"/>
</dbReference>
<organism evidence="2 3">
    <name type="scientific">Flavobacterium pallidum</name>
    <dbReference type="NCBI Taxonomy" id="2172098"/>
    <lineage>
        <taxon>Bacteria</taxon>
        <taxon>Pseudomonadati</taxon>
        <taxon>Bacteroidota</taxon>
        <taxon>Flavobacteriia</taxon>
        <taxon>Flavobacteriales</taxon>
        <taxon>Flavobacteriaceae</taxon>
        <taxon>Flavobacterium</taxon>
    </lineage>
</organism>
<dbReference type="EMBL" id="CP029187">
    <property type="protein sequence ID" value="AWI27269.1"/>
    <property type="molecule type" value="Genomic_DNA"/>
</dbReference>
<evidence type="ECO:0000313" key="3">
    <source>
        <dbReference type="Proteomes" id="UP000244937"/>
    </source>
</evidence>
<name>A0A2S1SLJ8_9FLAO</name>
<evidence type="ECO:0000256" key="1">
    <source>
        <dbReference type="SAM" id="SignalP"/>
    </source>
</evidence>
<sequence>MRNIACCMLFLMASCAFGQRVFVKDSSVAYQKNLDREYADKKESPLTAKDRLQFKGLDFFPVDGKYFVTAKFTRTEGEKPFGMTSTSRTPMYVKYGEAAFTLDGKQCKLNIYRNIDLSKTEQYKNYLFLPFLDLTSGEESYGGGRYIDLRIPEGDTIVIDFNRAYNPYCAYNPVYSCPVTPRENTLDVAIKAGVKKFHD</sequence>
<feature type="signal peptide" evidence="1">
    <location>
        <begin position="1"/>
        <end position="18"/>
    </location>
</feature>
<evidence type="ECO:0008006" key="4">
    <source>
        <dbReference type="Google" id="ProtNLM"/>
    </source>
</evidence>
<dbReference type="OrthoDB" id="5493262at2"/>
<dbReference type="KEGG" id="fpal:HYN49_10845"/>
<dbReference type="InterPro" id="IPR012467">
    <property type="entry name" value="DUF1684"/>
</dbReference>
<dbReference type="PANTHER" id="PTHR41913:SF1">
    <property type="entry name" value="DUF1684 DOMAIN-CONTAINING PROTEIN"/>
    <property type="match status" value="1"/>
</dbReference>
<dbReference type="Proteomes" id="UP000244937">
    <property type="component" value="Chromosome"/>
</dbReference>
<dbReference type="AlphaFoldDB" id="A0A2S1SLJ8"/>
<keyword evidence="3" id="KW-1185">Reference proteome</keyword>
<keyword evidence="1" id="KW-0732">Signal</keyword>